<feature type="transmembrane region" description="Helical" evidence="1">
    <location>
        <begin position="84"/>
        <end position="105"/>
    </location>
</feature>
<dbReference type="Pfam" id="PF11028">
    <property type="entry name" value="TMEM260-like"/>
    <property type="match status" value="1"/>
</dbReference>
<feature type="transmembrane region" description="Helical" evidence="1">
    <location>
        <begin position="288"/>
        <end position="309"/>
    </location>
</feature>
<evidence type="ECO:0000313" key="2">
    <source>
        <dbReference type="EMBL" id="KOS07652.1"/>
    </source>
</evidence>
<feature type="transmembrane region" description="Helical" evidence="1">
    <location>
        <begin position="257"/>
        <end position="276"/>
    </location>
</feature>
<dbReference type="RefSeq" id="WP_054409366.1">
    <property type="nucleotide sequence ID" value="NZ_FOYA01000002.1"/>
</dbReference>
<feature type="transmembrane region" description="Helical" evidence="1">
    <location>
        <begin position="625"/>
        <end position="645"/>
    </location>
</feature>
<feature type="transmembrane region" description="Helical" evidence="1">
    <location>
        <begin position="594"/>
        <end position="613"/>
    </location>
</feature>
<feature type="transmembrane region" description="Helical" evidence="1">
    <location>
        <begin position="571"/>
        <end position="588"/>
    </location>
</feature>
<evidence type="ECO:0000313" key="3">
    <source>
        <dbReference type="Proteomes" id="UP000037755"/>
    </source>
</evidence>
<organism evidence="2 3">
    <name type="scientific">Flavobacterium akiainvivens</name>
    <dbReference type="NCBI Taxonomy" id="1202724"/>
    <lineage>
        <taxon>Bacteria</taxon>
        <taxon>Pseudomonadati</taxon>
        <taxon>Bacteroidota</taxon>
        <taxon>Flavobacteriia</taxon>
        <taxon>Flavobacteriales</taxon>
        <taxon>Flavobacteriaceae</taxon>
        <taxon>Flavobacterium</taxon>
    </lineage>
</organism>
<protein>
    <recommendedName>
        <fullName evidence="4">Glycosyltransferase</fullName>
    </recommendedName>
</protein>
<name>A0A0M9VJD9_9FLAO</name>
<dbReference type="PATRIC" id="fig|1202724.3.peg.3656"/>
<gene>
    <name evidence="2" type="ORF">AM493_17585</name>
</gene>
<dbReference type="OrthoDB" id="9807602at2"/>
<reference evidence="2 3" key="1">
    <citation type="submission" date="2015-08" db="EMBL/GenBank/DDBJ databases">
        <title>Whole genome sequence of Flavobacterium akiainvivens IK-1T, from decaying Wikstroemia oahuensis, an endemic Hawaiian shrub.</title>
        <authorList>
            <person name="Wan X."/>
            <person name="Hou S."/>
            <person name="Saito J."/>
            <person name="Donachie S."/>
        </authorList>
    </citation>
    <scope>NUCLEOTIDE SEQUENCE [LARGE SCALE GENOMIC DNA]</scope>
    <source>
        <strain evidence="2 3">IK-1</strain>
    </source>
</reference>
<feature type="transmembrane region" description="Helical" evidence="1">
    <location>
        <begin position="12"/>
        <end position="29"/>
    </location>
</feature>
<dbReference type="InterPro" id="IPR021280">
    <property type="entry name" value="TMEM260-like"/>
</dbReference>
<keyword evidence="1" id="KW-1133">Transmembrane helix</keyword>
<dbReference type="InterPro" id="IPR052724">
    <property type="entry name" value="GT117_domain-containing"/>
</dbReference>
<dbReference type="PANTHER" id="PTHR16214">
    <property type="entry name" value="TRANSMEMBRANE PROTEIN 260"/>
    <property type="match status" value="1"/>
</dbReference>
<feature type="transmembrane region" description="Helical" evidence="1">
    <location>
        <begin position="219"/>
        <end position="245"/>
    </location>
</feature>
<keyword evidence="1" id="KW-0812">Transmembrane</keyword>
<dbReference type="EMBL" id="LIYD01000005">
    <property type="protein sequence ID" value="KOS07652.1"/>
    <property type="molecule type" value="Genomic_DNA"/>
</dbReference>
<accession>A0A0M9VJD9</accession>
<comment type="caution">
    <text evidence="2">The sequence shown here is derived from an EMBL/GenBank/DDBJ whole genome shotgun (WGS) entry which is preliminary data.</text>
</comment>
<dbReference type="Proteomes" id="UP000037755">
    <property type="component" value="Unassembled WGS sequence"/>
</dbReference>
<feature type="transmembrane region" description="Helical" evidence="1">
    <location>
        <begin position="176"/>
        <end position="207"/>
    </location>
</feature>
<keyword evidence="1" id="KW-0472">Membrane</keyword>
<sequence>MDNLTFKKWNTITGWALFAVAFVVYSLTVERTLSFWDCGEYISTAAKLEVGHPPGAPLFQMAGAVAAIFGSETTTALMVNMVSVLSSAFTILFMFWSLTIVLKNVITSYTTFDKNNAVAALGASAIASLAFLFSDSFWFNATEAEVYAMASLFIALLLWAGLKWGEEMHGPRGNRWLLLISLLVGLSFGVHFMALLTIPSIGLIYFFKNYKTVTVKNFIIANIVIVLVLFFVFAFLAPYTLALFGKTEIFMVNELRMPFNSGTIFMFLLLGGGFYYGLTYTKKKGFAMANTVVLCLLFIIIGFATWFMLPLRANANTPINENNPSNAAEVLAYYNREQYPEQKTFFGPLYTEKYSGLDPNTPYTDGKPNYEPNPETKKYEIVNKNYKGSKQNLDDKHKAFLPRMGSSDHAANYMRFTGAPKYRINPDYDFATELMQQGIDIEAISPEEAGMAIAAMQEQFNGLLGQVRSGYSRHEISAEDLDHFLTENADKLIVEKPDFSQNMAFMFEYQFGYMYWRYLMWNFSGRQSDEQGNYDNVEGNWITGIKFLDESRLGPQDKLTDDMQNNKGRNAYYMIPFVLAVVGMIFHARKDLKSFYVLLALFLFTGIALKIFLNERPFEVRERDYALVGSYYVFAMWIAFGVYAIYDGIKQYLSPKVALPVVLGATLLGAPVLMASQNWDDHDRSGRYTAIAMAKAYLASCEPNAILFTIGDNDTFPLWYAQEIEGFRTDVRIVCSTLLPTDWYIDQMQRKAYESAPLPISFKHRQYVDGTRDFMIHDYTNPHGRDTISIGTLLDSIKSNKYQIQYARDKYTNAFPSKSVRIPVDRNQVIKNKVIPQRLYDSIVPYIDIKLPNAIYKHNMIMLDIIRNNNWERPIHFSGGSFDAEDYIWMKDYLELVGVTYKLVPVKTKGGSDPLGMGYVDGDTMYDIMTKLDWGNGGSTDIYHDPQTRRNSLSFRKNLARAMQALIDEGKPEKARKVIDIAMKNFPLDYYGYYFIMEPFAGGYYQVGDKAAARQLLEKLMAKYRQNLEYYRSLPVGDQNVVQQDIGRDIEQYRSLLLVMQENNDTEFYNKHKPLFNQANGWFKRLGLEDEK</sequence>
<feature type="transmembrane region" description="Helical" evidence="1">
    <location>
        <begin position="146"/>
        <end position="164"/>
    </location>
</feature>
<dbReference type="STRING" id="1202724.AM493_17585"/>
<evidence type="ECO:0000256" key="1">
    <source>
        <dbReference type="SAM" id="Phobius"/>
    </source>
</evidence>
<keyword evidence="3" id="KW-1185">Reference proteome</keyword>
<feature type="transmembrane region" description="Helical" evidence="1">
    <location>
        <begin position="657"/>
        <end position="675"/>
    </location>
</feature>
<evidence type="ECO:0008006" key="4">
    <source>
        <dbReference type="Google" id="ProtNLM"/>
    </source>
</evidence>
<dbReference type="AlphaFoldDB" id="A0A0M9VJD9"/>
<feature type="transmembrane region" description="Helical" evidence="1">
    <location>
        <begin position="117"/>
        <end position="134"/>
    </location>
</feature>
<dbReference type="PANTHER" id="PTHR16214:SF3">
    <property type="entry name" value="TRANSMEMBRANE PROTEIN 260"/>
    <property type="match status" value="1"/>
</dbReference>
<proteinExistence type="predicted"/>